<keyword evidence="16" id="KW-1185">Reference proteome</keyword>
<dbReference type="SMART" id="SM00044">
    <property type="entry name" value="CYCc"/>
    <property type="match status" value="1"/>
</dbReference>
<keyword evidence="6 11" id="KW-0067">ATP-binding</keyword>
<evidence type="ECO:0000256" key="6">
    <source>
        <dbReference type="ARBA" id="ARBA00022840"/>
    </source>
</evidence>
<dbReference type="InterPro" id="IPR017441">
    <property type="entry name" value="Protein_kinase_ATP_BS"/>
</dbReference>
<feature type="binding site" evidence="11">
    <location>
        <position position="732"/>
    </location>
    <ligand>
        <name>ATP</name>
        <dbReference type="ChEBI" id="CHEBI:30616"/>
    </ligand>
</feature>
<evidence type="ECO:0000256" key="3">
    <source>
        <dbReference type="ARBA" id="ARBA00022527"/>
    </source>
</evidence>
<dbReference type="InterPro" id="IPR050401">
    <property type="entry name" value="Cyclic_nucleotide_synthase"/>
</dbReference>
<name>A0A9N8DWV6_9STRA</name>
<keyword evidence="3" id="KW-0723">Serine/threonine-protein kinase</keyword>
<dbReference type="GO" id="GO:0001653">
    <property type="term" value="F:peptide receptor activity"/>
    <property type="evidence" value="ECO:0007669"/>
    <property type="project" value="TreeGrafter"/>
</dbReference>
<dbReference type="InterPro" id="IPR029787">
    <property type="entry name" value="Nucleotide_cyclase"/>
</dbReference>
<dbReference type="GO" id="GO:0004383">
    <property type="term" value="F:guanylate cyclase activity"/>
    <property type="evidence" value="ECO:0007669"/>
    <property type="project" value="UniProtKB-EC"/>
</dbReference>
<sequence>MSTMTLLLPVKPSLQSALLLRCLLILIIVCSSSGSNNFRNAQGEAARVPLAEDGFPTTSNNGLVVEDPNGTSTANSYVSSRYWEDPLEYPDNYCPPPPLVATASNTTNSHNGRVYRVGVLAIRGEAQAYASFNTTFGDYLTSTAGSQLSGVSFEMVPLNFVQTYSLVENQQVDFIYLNPSAFSCMESEHGAQSLLSIITRHKVAEKTYDLTRFGGVIATLQNNTAINSIQDLKDKVIAAASISGLGSGQMQFREMQRAGLSYIQDPKQLVFTSNQGKIVQGLLDGHFEVGFIRTDQLEHSHGQEPVQDFLQRFKIINPQPPQTLDNGIVFPFVSSTEQLYPEWNIAALPHVPEDVSFAVVQALMAIQKHAQAGFRMQQCELAFQNHSSTSGHHCDSLPLSVFLEDEPHNKYPCDTTRTIAQLAHAAMMAGGYAGWRTTLSYMPLRSMHEATGFIRIDTDADQWKCVRHNSLYDAITCPEGHLLKTPQQVQEGCASRGLECQEGYQCVCKPCKTGYDVDVFGVDNTNDDGDDDNHVGCAKMSLCASTLHHQPLTLRAMDNRQRDNQTMGVVLHAGEESNNVPVGYLGNYVYEFNIGADFLGVTTLEIYLGGTQIAESPLRVIVSQKDCVAERGSQHFEPNVDGECVCKGQYVTLGGSCISIFILLPALFAPFGVMVALTSFLYVQQKRREADSIWEINPDDLLFAQPPVVLGQGTFGVVWLADYHGTKVAVKKVLPPRNIPPATTTISSHGQGGNAEVCDIENDWSGLELFSWRQLRKQTSRLYAFCFEEPDRYERLKQDFKKEMRLLSKLRHPCVTCVLGAVVSHETEPLLVMEHMSFGSLYDLLHNETVVLEGEILLVVMRDIAQGLRFLHSSDPAVVHGDMKSRNVLISAAGFRAKVADFGLSQKTKNGHACGTPYFMGPELLLGNPNSTASDMYSIGVVLWELYSRKNPYEGLNAEAVLRLVCDPLVNKRPMVPASCPPQIFELMKQCWKPDPRERPTAEDLDERLKCLHVENIEPTNAYNPLRKRPSNSGPLDKSLDWNDRHSVLYEKFPKHVANALARGEKVEPESHDSVSIVFVEVAGLSQIAGICPAMLDKMFQLLDDLAHKHGLFTVQTIGDGYLAVANLMGNQPDHTKRAAEFALDAVAEAGSLTFGGDVPEKRTVQIKVGFHAGPVVTSLVGSVRPRFSLFGQSVSLASNLGSQSKPQKIQCSGYTRDLLCQQAPDIVVHPRGEVDMKGKGRTKTYWVVSARPEE</sequence>
<dbReference type="OrthoDB" id="39098at2759"/>
<evidence type="ECO:0000256" key="2">
    <source>
        <dbReference type="ARBA" id="ARBA00012202"/>
    </source>
</evidence>
<dbReference type="GO" id="GO:0004016">
    <property type="term" value="F:adenylate cyclase activity"/>
    <property type="evidence" value="ECO:0007669"/>
    <property type="project" value="TreeGrafter"/>
</dbReference>
<dbReference type="Pfam" id="PF07714">
    <property type="entry name" value="PK_Tyr_Ser-Thr"/>
    <property type="match status" value="1"/>
</dbReference>
<evidence type="ECO:0000313" key="16">
    <source>
        <dbReference type="Proteomes" id="UP001153069"/>
    </source>
</evidence>
<dbReference type="SUPFAM" id="SSF56112">
    <property type="entry name" value="Protein kinase-like (PK-like)"/>
    <property type="match status" value="1"/>
</dbReference>
<comment type="caution">
    <text evidence="15">The sequence shown here is derived from an EMBL/GenBank/DDBJ whole genome shotgun (WGS) entry which is preliminary data.</text>
</comment>
<evidence type="ECO:0000256" key="7">
    <source>
        <dbReference type="ARBA" id="ARBA00022989"/>
    </source>
</evidence>
<dbReference type="InterPro" id="IPR001245">
    <property type="entry name" value="Ser-Thr/Tyr_kinase_cat_dom"/>
</dbReference>
<feature type="domain" description="Protein kinase" evidence="13">
    <location>
        <begin position="704"/>
        <end position="1009"/>
    </location>
</feature>
<dbReference type="InterPro" id="IPR008271">
    <property type="entry name" value="Ser/Thr_kinase_AS"/>
</dbReference>
<dbReference type="PROSITE" id="PS00108">
    <property type="entry name" value="PROTEIN_KINASE_ST"/>
    <property type="match status" value="1"/>
</dbReference>
<evidence type="ECO:0000256" key="5">
    <source>
        <dbReference type="ARBA" id="ARBA00022741"/>
    </source>
</evidence>
<feature type="chain" id="PRO_5040490701" description="guanylate cyclase" evidence="12">
    <location>
        <begin position="35"/>
        <end position="1255"/>
    </location>
</feature>
<dbReference type="CDD" id="cd13999">
    <property type="entry name" value="STKc_MAP3K-like"/>
    <property type="match status" value="1"/>
</dbReference>
<dbReference type="SUPFAM" id="SSF53850">
    <property type="entry name" value="Periplasmic binding protein-like II"/>
    <property type="match status" value="1"/>
</dbReference>
<dbReference type="Proteomes" id="UP001153069">
    <property type="component" value="Unassembled WGS sequence"/>
</dbReference>
<dbReference type="PROSITE" id="PS00107">
    <property type="entry name" value="PROTEIN_KINASE_ATP"/>
    <property type="match status" value="1"/>
</dbReference>
<evidence type="ECO:0000256" key="12">
    <source>
        <dbReference type="SAM" id="SignalP"/>
    </source>
</evidence>
<keyword evidence="7" id="KW-1133">Transmembrane helix</keyword>
<keyword evidence="15" id="KW-0418">Kinase</keyword>
<dbReference type="InterPro" id="IPR000719">
    <property type="entry name" value="Prot_kinase_dom"/>
</dbReference>
<dbReference type="GO" id="GO:0007168">
    <property type="term" value="P:receptor guanylyl cyclase signaling pathway"/>
    <property type="evidence" value="ECO:0007669"/>
    <property type="project" value="TreeGrafter"/>
</dbReference>
<dbReference type="PROSITE" id="PS50011">
    <property type="entry name" value="PROTEIN_KINASE_DOM"/>
    <property type="match status" value="1"/>
</dbReference>
<dbReference type="GO" id="GO:0005886">
    <property type="term" value="C:plasma membrane"/>
    <property type="evidence" value="ECO:0007669"/>
    <property type="project" value="TreeGrafter"/>
</dbReference>
<dbReference type="SUPFAM" id="SSF55073">
    <property type="entry name" value="Nucleotide cyclase"/>
    <property type="match status" value="1"/>
</dbReference>
<keyword evidence="12" id="KW-0732">Signal</keyword>
<dbReference type="PANTHER" id="PTHR11920">
    <property type="entry name" value="GUANYLYL CYCLASE"/>
    <property type="match status" value="1"/>
</dbReference>
<dbReference type="InterPro" id="IPR011009">
    <property type="entry name" value="Kinase-like_dom_sf"/>
</dbReference>
<dbReference type="Gene3D" id="3.40.190.10">
    <property type="entry name" value="Periplasmic binding protein-like II"/>
    <property type="match status" value="1"/>
</dbReference>
<dbReference type="SMART" id="SM00220">
    <property type="entry name" value="S_TKc"/>
    <property type="match status" value="1"/>
</dbReference>
<keyword evidence="10" id="KW-0141">cGMP biosynthesis</keyword>
<dbReference type="Pfam" id="PF12974">
    <property type="entry name" value="Phosphonate-bd"/>
    <property type="match status" value="1"/>
</dbReference>
<evidence type="ECO:0000259" key="14">
    <source>
        <dbReference type="PROSITE" id="PS50125"/>
    </source>
</evidence>
<protein>
    <recommendedName>
        <fullName evidence="2">guanylate cyclase</fullName>
        <ecNumber evidence="2">4.6.1.2</ecNumber>
    </recommendedName>
</protein>
<comment type="subcellular location">
    <subcellularLocation>
        <location evidence="1">Membrane</location>
        <topology evidence="1">Single-pass membrane protein</topology>
    </subcellularLocation>
</comment>
<keyword evidence="9" id="KW-0456">Lyase</keyword>
<dbReference type="PROSITE" id="PS50125">
    <property type="entry name" value="GUANYLATE_CYCLASE_2"/>
    <property type="match status" value="1"/>
</dbReference>
<evidence type="ECO:0000313" key="15">
    <source>
        <dbReference type="EMBL" id="CAB9509964.1"/>
    </source>
</evidence>
<dbReference type="GO" id="GO:0004674">
    <property type="term" value="F:protein serine/threonine kinase activity"/>
    <property type="evidence" value="ECO:0007669"/>
    <property type="project" value="UniProtKB-KW"/>
</dbReference>
<accession>A0A9N8DWV6</accession>
<dbReference type="Pfam" id="PF00211">
    <property type="entry name" value="Guanylate_cyc"/>
    <property type="match status" value="1"/>
</dbReference>
<feature type="signal peptide" evidence="12">
    <location>
        <begin position="1"/>
        <end position="34"/>
    </location>
</feature>
<organism evidence="15 16">
    <name type="scientific">Seminavis robusta</name>
    <dbReference type="NCBI Taxonomy" id="568900"/>
    <lineage>
        <taxon>Eukaryota</taxon>
        <taxon>Sar</taxon>
        <taxon>Stramenopiles</taxon>
        <taxon>Ochrophyta</taxon>
        <taxon>Bacillariophyta</taxon>
        <taxon>Bacillariophyceae</taxon>
        <taxon>Bacillariophycidae</taxon>
        <taxon>Naviculales</taxon>
        <taxon>Naviculaceae</taxon>
        <taxon>Seminavis</taxon>
    </lineage>
</organism>
<dbReference type="PRINTS" id="PR00109">
    <property type="entry name" value="TYRKINASE"/>
</dbReference>
<dbReference type="InterPro" id="IPR001054">
    <property type="entry name" value="A/G_cyclase"/>
</dbReference>
<evidence type="ECO:0000256" key="8">
    <source>
        <dbReference type="ARBA" id="ARBA00023136"/>
    </source>
</evidence>
<proteinExistence type="predicted"/>
<evidence type="ECO:0000256" key="11">
    <source>
        <dbReference type="PROSITE-ProRule" id="PRU10141"/>
    </source>
</evidence>
<keyword evidence="8" id="KW-0472">Membrane</keyword>
<reference evidence="15" key="1">
    <citation type="submission" date="2020-06" db="EMBL/GenBank/DDBJ databases">
        <authorList>
            <consortium name="Plant Systems Biology data submission"/>
        </authorList>
    </citation>
    <scope>NUCLEOTIDE SEQUENCE</scope>
    <source>
        <strain evidence="15">D6</strain>
    </source>
</reference>
<dbReference type="GO" id="GO:0005524">
    <property type="term" value="F:ATP binding"/>
    <property type="evidence" value="ECO:0007669"/>
    <property type="project" value="UniProtKB-UniRule"/>
</dbReference>
<evidence type="ECO:0000256" key="4">
    <source>
        <dbReference type="ARBA" id="ARBA00022692"/>
    </source>
</evidence>
<gene>
    <name evidence="15" type="ORF">SEMRO_412_G137930.1</name>
</gene>
<dbReference type="GO" id="GO:0035556">
    <property type="term" value="P:intracellular signal transduction"/>
    <property type="evidence" value="ECO:0007669"/>
    <property type="project" value="InterPro"/>
</dbReference>
<dbReference type="CDD" id="cd07302">
    <property type="entry name" value="CHD"/>
    <property type="match status" value="1"/>
</dbReference>
<dbReference type="Gene3D" id="3.30.70.1230">
    <property type="entry name" value="Nucleotide cyclase"/>
    <property type="match status" value="1"/>
</dbReference>
<dbReference type="Gene3D" id="1.10.510.10">
    <property type="entry name" value="Transferase(Phosphotransferase) domain 1"/>
    <property type="match status" value="1"/>
</dbReference>
<evidence type="ECO:0000256" key="9">
    <source>
        <dbReference type="ARBA" id="ARBA00023239"/>
    </source>
</evidence>
<evidence type="ECO:0000259" key="13">
    <source>
        <dbReference type="PROSITE" id="PS50011"/>
    </source>
</evidence>
<keyword evidence="15" id="KW-0808">Transferase</keyword>
<keyword evidence="4" id="KW-0812">Transmembrane</keyword>
<dbReference type="AlphaFoldDB" id="A0A9N8DWV6"/>
<keyword evidence="5 11" id="KW-0547">Nucleotide-binding</keyword>
<evidence type="ECO:0000256" key="10">
    <source>
        <dbReference type="ARBA" id="ARBA00023293"/>
    </source>
</evidence>
<dbReference type="EC" id="4.6.1.2" evidence="2"/>
<evidence type="ECO:0000256" key="1">
    <source>
        <dbReference type="ARBA" id="ARBA00004167"/>
    </source>
</evidence>
<dbReference type="EMBL" id="CAICTM010000411">
    <property type="protein sequence ID" value="CAB9509964.1"/>
    <property type="molecule type" value="Genomic_DNA"/>
</dbReference>
<feature type="domain" description="Guanylate cyclase" evidence="14">
    <location>
        <begin position="1076"/>
        <end position="1202"/>
    </location>
</feature>
<dbReference type="Gene3D" id="3.30.200.20">
    <property type="entry name" value="Phosphorylase Kinase, domain 1"/>
    <property type="match status" value="1"/>
</dbReference>
<dbReference type="PANTHER" id="PTHR11920:SF335">
    <property type="entry name" value="GUANYLATE CYCLASE"/>
    <property type="match status" value="1"/>
</dbReference>